<comment type="caution">
    <text evidence="1">The sequence shown here is derived from an EMBL/GenBank/DDBJ whole genome shotgun (WGS) entry which is preliminary data.</text>
</comment>
<reference evidence="1 2" key="1">
    <citation type="journal article" date="2018" name="Arch. Microbiol.">
        <title>New insights into the metabolic potential of the phototrophic purple bacterium Rhodopila globiformis DSM 161(T) from its draft genome sequence and evidence for a vanadium-dependent nitrogenase.</title>
        <authorList>
            <person name="Imhoff J.F."/>
            <person name="Rahn T."/>
            <person name="Kunzel S."/>
            <person name="Neulinger S.C."/>
        </authorList>
    </citation>
    <scope>NUCLEOTIDE SEQUENCE [LARGE SCALE GENOMIC DNA]</scope>
    <source>
        <strain evidence="1 2">DSM 161</strain>
    </source>
</reference>
<protein>
    <submittedName>
        <fullName evidence="1">Acetamidase</fullName>
    </submittedName>
</protein>
<dbReference type="Gene3D" id="3.10.28.20">
    <property type="entry name" value="Acetamidase/Formamidase-like domains"/>
    <property type="match status" value="1"/>
</dbReference>
<dbReference type="AlphaFoldDB" id="A0A2S6N9S9"/>
<evidence type="ECO:0000313" key="1">
    <source>
        <dbReference type="EMBL" id="PPQ31373.1"/>
    </source>
</evidence>
<dbReference type="EMBL" id="NHRY01000190">
    <property type="protein sequence ID" value="PPQ31373.1"/>
    <property type="molecule type" value="Genomic_DNA"/>
</dbReference>
<proteinExistence type="predicted"/>
<dbReference type="PANTHER" id="PTHR31891">
    <property type="entry name" value="FORMAMIDASE C869.04-RELATED"/>
    <property type="match status" value="1"/>
</dbReference>
<dbReference type="Gene3D" id="2.60.120.580">
    <property type="entry name" value="Acetamidase/Formamidase-like domains"/>
    <property type="match status" value="2"/>
</dbReference>
<dbReference type="Pfam" id="PF03069">
    <property type="entry name" value="FmdA_AmdA"/>
    <property type="match status" value="2"/>
</dbReference>
<organism evidence="1 2">
    <name type="scientific">Rhodopila globiformis</name>
    <name type="common">Rhodopseudomonas globiformis</name>
    <dbReference type="NCBI Taxonomy" id="1071"/>
    <lineage>
        <taxon>Bacteria</taxon>
        <taxon>Pseudomonadati</taxon>
        <taxon>Pseudomonadota</taxon>
        <taxon>Alphaproteobacteria</taxon>
        <taxon>Acetobacterales</taxon>
        <taxon>Acetobacteraceae</taxon>
        <taxon>Rhodopila</taxon>
    </lineage>
</organism>
<dbReference type="SUPFAM" id="SSF141130">
    <property type="entry name" value="Acetamidase/Formamidase-like"/>
    <property type="match status" value="1"/>
</dbReference>
<dbReference type="GO" id="GO:0016811">
    <property type="term" value="F:hydrolase activity, acting on carbon-nitrogen (but not peptide) bonds, in linear amides"/>
    <property type="evidence" value="ECO:0007669"/>
    <property type="project" value="InterPro"/>
</dbReference>
<dbReference type="InterPro" id="IPR006311">
    <property type="entry name" value="TAT_signal"/>
</dbReference>
<dbReference type="InterPro" id="IPR004304">
    <property type="entry name" value="FmdA_AmdA"/>
</dbReference>
<keyword evidence="2" id="KW-1185">Reference proteome</keyword>
<dbReference type="OrthoDB" id="9785236at2"/>
<name>A0A2S6N9S9_RHOGL</name>
<accession>A0A2S6N9S9</accession>
<dbReference type="Proteomes" id="UP000239724">
    <property type="component" value="Unassembled WGS sequence"/>
</dbReference>
<gene>
    <name evidence="1" type="ORF">CCS01_17335</name>
</gene>
<dbReference type="PROSITE" id="PS51318">
    <property type="entry name" value="TAT"/>
    <property type="match status" value="1"/>
</dbReference>
<sequence>MCQGDDPNCADFETHRQAWRSALSAERRAFLKSGFAATSGAAALATTGISLVSPALAQSSAARTMGQPGYYHLPANAETVHWGYFSRSLKPRVTVASGDFVTIETLTHQASDDAERMIQGDPGAESVYLWTREKKGVMRRGAGPGDGGGLGVHICTGPVAVEGAEPGDVLEVRILDVKPRPCANPAFKGLCFGSNAAANWGFQYRDLITGDRPREVVTIYEMDAGGERNWARAVYNFKWVPVTDPTGKVHATIDYPGLPVDHSRTTRNWNVLRNVRVPIRPHFGTMGLAPKEAEYVNSIPPSYTGGNIDNWRIGKGATMYYPVAVEGALLSVGDPHASQGDSELCGTAIECSLTGTFQLILHKQADLGGTALASLQFPMIETQDEWLMSGFSYPNYLAELGPDAQREIFAKSSLDLAMRDAFRKMRAFLMNAKGLTEDEAISLMSVAVDFGITQVVDGNWGVHAVIRKNVFAGATV</sequence>
<dbReference type="PANTHER" id="PTHR31891:SF1">
    <property type="entry name" value="FORMAMIDASE C869.04-RELATED"/>
    <property type="match status" value="1"/>
</dbReference>
<dbReference type="RefSeq" id="WP_104520082.1">
    <property type="nucleotide sequence ID" value="NZ_NHRY01000190.1"/>
</dbReference>
<evidence type="ECO:0000313" key="2">
    <source>
        <dbReference type="Proteomes" id="UP000239724"/>
    </source>
</evidence>